<dbReference type="VEuPathDB" id="FungiDB:BO97DRAFT_415456"/>
<dbReference type="EMBL" id="KZ824291">
    <property type="protein sequence ID" value="RAL10952.1"/>
    <property type="molecule type" value="Genomic_DNA"/>
</dbReference>
<dbReference type="Proteomes" id="UP000248961">
    <property type="component" value="Unassembled WGS sequence"/>
</dbReference>
<dbReference type="RefSeq" id="XP_025550106.1">
    <property type="nucleotide sequence ID" value="XM_025696389.1"/>
</dbReference>
<gene>
    <name evidence="2" type="ORF">BO97DRAFT_415456</name>
</gene>
<sequence length="186" mass="19959">MHHSLQRHGSVAPCDREGGGRNTAEPSSAGCALFAIKVGPHEATQYSTIDAARCCHRRYAETSCKVDVQSTFSAQAGIIPLAIKGNHHKSSLRMKDFISWWPLSEKAQISLDARNVKGLLVLTALREGAQGKCIRGENPSPLGLSSHLVSEQSADAMALILTLKQDYLTILFCNSGVSASSVSLNK</sequence>
<dbReference type="GeneID" id="37200678"/>
<feature type="region of interest" description="Disordered" evidence="1">
    <location>
        <begin position="1"/>
        <end position="22"/>
    </location>
</feature>
<proteinExistence type="predicted"/>
<name>A0A395HSN1_ASPHC</name>
<keyword evidence="3" id="KW-1185">Reference proteome</keyword>
<accession>A0A395HSN1</accession>
<reference evidence="2 3" key="1">
    <citation type="submission" date="2018-02" db="EMBL/GenBank/DDBJ databases">
        <title>The genomes of Aspergillus section Nigri reveals drivers in fungal speciation.</title>
        <authorList>
            <consortium name="DOE Joint Genome Institute"/>
            <person name="Vesth T.C."/>
            <person name="Nybo J."/>
            <person name="Theobald S."/>
            <person name="Brandl J."/>
            <person name="Frisvad J.C."/>
            <person name="Nielsen K.F."/>
            <person name="Lyhne E.K."/>
            <person name="Kogle M.E."/>
            <person name="Kuo A."/>
            <person name="Riley R."/>
            <person name="Clum A."/>
            <person name="Nolan M."/>
            <person name="Lipzen A."/>
            <person name="Salamov A."/>
            <person name="Henrissat B."/>
            <person name="Wiebenga A."/>
            <person name="De vries R.P."/>
            <person name="Grigoriev I.V."/>
            <person name="Mortensen U.H."/>
            <person name="Andersen M.R."/>
            <person name="Baker S.E."/>
        </authorList>
    </citation>
    <scope>NUCLEOTIDE SEQUENCE [LARGE SCALE GENOMIC DNA]</scope>
    <source>
        <strain evidence="2 3">CBS 101889</strain>
    </source>
</reference>
<dbReference type="AlphaFoldDB" id="A0A395HSN1"/>
<evidence type="ECO:0000313" key="2">
    <source>
        <dbReference type="EMBL" id="RAL10952.1"/>
    </source>
</evidence>
<organism evidence="2 3">
    <name type="scientific">Aspergillus homomorphus (strain CBS 101889)</name>
    <dbReference type="NCBI Taxonomy" id="1450537"/>
    <lineage>
        <taxon>Eukaryota</taxon>
        <taxon>Fungi</taxon>
        <taxon>Dikarya</taxon>
        <taxon>Ascomycota</taxon>
        <taxon>Pezizomycotina</taxon>
        <taxon>Eurotiomycetes</taxon>
        <taxon>Eurotiomycetidae</taxon>
        <taxon>Eurotiales</taxon>
        <taxon>Aspergillaceae</taxon>
        <taxon>Aspergillus</taxon>
        <taxon>Aspergillus subgen. Circumdati</taxon>
    </lineage>
</organism>
<protein>
    <submittedName>
        <fullName evidence="2">Uncharacterized protein</fullName>
    </submittedName>
</protein>
<evidence type="ECO:0000313" key="3">
    <source>
        <dbReference type="Proteomes" id="UP000248961"/>
    </source>
</evidence>
<evidence type="ECO:0000256" key="1">
    <source>
        <dbReference type="SAM" id="MobiDB-lite"/>
    </source>
</evidence>